<feature type="transmembrane region" description="Helical" evidence="7">
    <location>
        <begin position="208"/>
        <end position="229"/>
    </location>
</feature>
<keyword evidence="3 7" id="KW-0812">Transmembrane</keyword>
<evidence type="ECO:0000256" key="5">
    <source>
        <dbReference type="ARBA" id="ARBA00023136"/>
    </source>
</evidence>
<evidence type="ECO:0000313" key="11">
    <source>
        <dbReference type="Proteomes" id="UP001244136"/>
    </source>
</evidence>
<feature type="transmembrane region" description="Helical" evidence="7">
    <location>
        <begin position="171"/>
        <end position="193"/>
    </location>
</feature>
<keyword evidence="5 7" id="KW-0472">Membrane</keyword>
<dbReference type="Pfam" id="PF12821">
    <property type="entry name" value="ThrE_2"/>
    <property type="match status" value="1"/>
</dbReference>
<feature type="transmembrane region" description="Helical" evidence="7">
    <location>
        <begin position="241"/>
        <end position="262"/>
    </location>
</feature>
<protein>
    <submittedName>
        <fullName evidence="10">Threonine/serine exporter family protein</fullName>
    </submittedName>
</protein>
<dbReference type="InterPro" id="IPR010619">
    <property type="entry name" value="ThrE-like_N"/>
</dbReference>
<dbReference type="InterPro" id="IPR024528">
    <property type="entry name" value="ThrE_2"/>
</dbReference>
<evidence type="ECO:0000256" key="2">
    <source>
        <dbReference type="ARBA" id="ARBA00022475"/>
    </source>
</evidence>
<proteinExistence type="inferred from homology"/>
<dbReference type="InterPro" id="IPR050539">
    <property type="entry name" value="ThrE_Dicarb/AminoAcid_Exp"/>
</dbReference>
<feature type="domain" description="Threonine/serine exporter-like N-terminal" evidence="8">
    <location>
        <begin position="16"/>
        <end position="258"/>
    </location>
</feature>
<name>A0ABY8PVX5_9ACTN</name>
<evidence type="ECO:0000256" key="3">
    <source>
        <dbReference type="ARBA" id="ARBA00022692"/>
    </source>
</evidence>
<keyword evidence="11" id="KW-1185">Reference proteome</keyword>
<comment type="subcellular location">
    <subcellularLocation>
        <location evidence="1">Cell membrane</location>
        <topology evidence="1">Multi-pass membrane protein</topology>
    </subcellularLocation>
</comment>
<feature type="transmembrane region" description="Helical" evidence="7">
    <location>
        <begin position="329"/>
        <end position="353"/>
    </location>
</feature>
<evidence type="ECO:0000313" key="10">
    <source>
        <dbReference type="EMBL" id="WGT46615.1"/>
    </source>
</evidence>
<feature type="domain" description="Threonine/Serine exporter ThrE" evidence="9">
    <location>
        <begin position="285"/>
        <end position="409"/>
    </location>
</feature>
<dbReference type="PANTHER" id="PTHR34390">
    <property type="entry name" value="UPF0442 PROTEIN YJJB-RELATED"/>
    <property type="match status" value="1"/>
</dbReference>
<evidence type="ECO:0000259" key="8">
    <source>
        <dbReference type="Pfam" id="PF06738"/>
    </source>
</evidence>
<dbReference type="PANTHER" id="PTHR34390:SF2">
    <property type="entry name" value="SUCCINATE TRANSPORTER SUBUNIT YJJP-RELATED"/>
    <property type="match status" value="1"/>
</dbReference>
<keyword evidence="4 7" id="KW-1133">Transmembrane helix</keyword>
<gene>
    <name evidence="10" type="ORF">QH948_10735</name>
</gene>
<evidence type="ECO:0000256" key="7">
    <source>
        <dbReference type="SAM" id="Phobius"/>
    </source>
</evidence>
<dbReference type="EMBL" id="CP123967">
    <property type="protein sequence ID" value="WGT46615.1"/>
    <property type="molecule type" value="Genomic_DNA"/>
</dbReference>
<sequence length="450" mass="47662">MAVAGRDEHLAEVSDAVCRMGSLMLSSGTGSFRVKAAMGRVASALGVEQLEAQVSLNEIVVTTRARGVFRTQVVEVPAPSVNADRISRLLNVSLRARPGWSAADLHRELDRVEATGNRYRWWVVVLGAALACAAFAFLNNGRWQECLAAGLAAAIGKGVQLALHHRVRINLLAIVAVSATVACSVYLLIALAIEHLLPWEGLAMHEAAFTSAILFLVPGFPLMTAALDLTRFDFTSGVARLLFAGLILFSASMGAWLVAWAFRLTPGEISRPDLAPWLLVLLWAVTSFAGVLGFAWTFQTPPRVALVTAVIGMLANVGRLVALEYGLNQLIGAALASAVIGLLAASVSQLLLAPRIILSVPAVLIMVPGASSYRALVYMINNDPLNALANASVAMGVIVALAAGLALARMLTDPAWIASTPSWTDMPRTRAQRVLRAHDAAGGRGSADRQ</sequence>
<organism evidence="10 11">
    <name type="scientific">Tessaracoccus lacteus</name>
    <dbReference type="NCBI Taxonomy" id="3041766"/>
    <lineage>
        <taxon>Bacteria</taxon>
        <taxon>Bacillati</taxon>
        <taxon>Actinomycetota</taxon>
        <taxon>Actinomycetes</taxon>
        <taxon>Propionibacteriales</taxon>
        <taxon>Propionibacteriaceae</taxon>
        <taxon>Tessaracoccus</taxon>
    </lineage>
</organism>
<reference evidence="10 11" key="1">
    <citation type="journal article" date="2008" name="Int. J. Syst. Evol. Microbiol.">
        <title>Tessaracoccus flavescens sp. nov., isolated from marine sediment.</title>
        <authorList>
            <person name="Lee D.W."/>
            <person name="Lee S.D."/>
        </authorList>
    </citation>
    <scope>NUCLEOTIDE SEQUENCE [LARGE SCALE GENOMIC DNA]</scope>
    <source>
        <strain evidence="10 11">T21</strain>
    </source>
</reference>
<dbReference type="Proteomes" id="UP001244136">
    <property type="component" value="Chromosome"/>
</dbReference>
<evidence type="ECO:0000259" key="9">
    <source>
        <dbReference type="Pfam" id="PF12821"/>
    </source>
</evidence>
<feature type="transmembrane region" description="Helical" evidence="7">
    <location>
        <begin position="360"/>
        <end position="381"/>
    </location>
</feature>
<evidence type="ECO:0000256" key="1">
    <source>
        <dbReference type="ARBA" id="ARBA00004651"/>
    </source>
</evidence>
<comment type="similarity">
    <text evidence="6">Belongs to the ThrE exporter (TC 2.A.79) family.</text>
</comment>
<evidence type="ECO:0000256" key="4">
    <source>
        <dbReference type="ARBA" id="ARBA00022989"/>
    </source>
</evidence>
<accession>A0ABY8PVX5</accession>
<dbReference type="Pfam" id="PF06738">
    <property type="entry name" value="ThrE"/>
    <property type="match status" value="1"/>
</dbReference>
<dbReference type="RefSeq" id="WP_281144379.1">
    <property type="nucleotide sequence ID" value="NZ_CP123967.1"/>
</dbReference>
<feature type="transmembrane region" description="Helical" evidence="7">
    <location>
        <begin position="304"/>
        <end position="323"/>
    </location>
</feature>
<evidence type="ECO:0000256" key="6">
    <source>
        <dbReference type="ARBA" id="ARBA00034125"/>
    </source>
</evidence>
<feature type="transmembrane region" description="Helical" evidence="7">
    <location>
        <begin position="387"/>
        <end position="408"/>
    </location>
</feature>
<feature type="transmembrane region" description="Helical" evidence="7">
    <location>
        <begin position="119"/>
        <end position="138"/>
    </location>
</feature>
<keyword evidence="2" id="KW-1003">Cell membrane</keyword>
<feature type="transmembrane region" description="Helical" evidence="7">
    <location>
        <begin position="274"/>
        <end position="297"/>
    </location>
</feature>